<dbReference type="GO" id="GO:0070967">
    <property type="term" value="F:coenzyme F420 binding"/>
    <property type="evidence" value="ECO:0007669"/>
    <property type="project" value="TreeGrafter"/>
</dbReference>
<proteinExistence type="predicted"/>
<evidence type="ECO:0000256" key="2">
    <source>
        <dbReference type="SAM" id="MobiDB-lite"/>
    </source>
</evidence>
<comment type="caution">
    <text evidence="4">The sequence shown here is derived from an EMBL/GenBank/DDBJ whole genome shotgun (WGS) entry which is preliminary data.</text>
</comment>
<name>A0A2N8PJD8_STRNR</name>
<evidence type="ECO:0000313" key="4">
    <source>
        <dbReference type="EMBL" id="PNE41142.1"/>
    </source>
</evidence>
<evidence type="ECO:0000256" key="1">
    <source>
        <dbReference type="ARBA" id="ARBA00023002"/>
    </source>
</evidence>
<dbReference type="SUPFAM" id="SSF50475">
    <property type="entry name" value="FMN-binding split barrel"/>
    <property type="match status" value="1"/>
</dbReference>
<dbReference type="Pfam" id="PF01243">
    <property type="entry name" value="PNPOx_N"/>
    <property type="match status" value="1"/>
</dbReference>
<dbReference type="InterPro" id="IPR052019">
    <property type="entry name" value="F420H2_bilvrd_red/Heme_oxyg"/>
</dbReference>
<dbReference type="RefSeq" id="WP_420894751.1">
    <property type="nucleotide sequence ID" value="NZ_LJSN01000002.1"/>
</dbReference>
<gene>
    <name evidence="4" type="ORF">AOB60_10560</name>
</gene>
<dbReference type="Gene3D" id="2.30.110.10">
    <property type="entry name" value="Electron Transport, Fmn-binding Protein, Chain A"/>
    <property type="match status" value="1"/>
</dbReference>
<sequence length="172" mass="19345">MTETPRAQHTPRTDGTPRSTATQRRGRRIMMTPAELDAFLASQRTCRVATVGGHGTPHLGALWFVWDGTALWLYSITRSKRWAQLRKDPRIVVLVDDGHDYGELRGAELTGLAEFVGEAPRTGEPCPELITPESLFPRKYFGLAEMPHDGRHAWLRLAPESVVSWDFRKIPG</sequence>
<dbReference type="GO" id="GO:0016627">
    <property type="term" value="F:oxidoreductase activity, acting on the CH-CH group of donors"/>
    <property type="evidence" value="ECO:0007669"/>
    <property type="project" value="TreeGrafter"/>
</dbReference>
<feature type="region of interest" description="Disordered" evidence="2">
    <location>
        <begin position="1"/>
        <end position="25"/>
    </location>
</feature>
<accession>A0A2N8PJD8</accession>
<dbReference type="InterPro" id="IPR011576">
    <property type="entry name" value="Pyridox_Oxase_N"/>
</dbReference>
<keyword evidence="5" id="KW-1185">Reference proteome</keyword>
<dbReference type="PANTHER" id="PTHR35176">
    <property type="entry name" value="HEME OXYGENASE HI_0854-RELATED"/>
    <property type="match status" value="1"/>
</dbReference>
<dbReference type="GO" id="GO:0005829">
    <property type="term" value="C:cytosol"/>
    <property type="evidence" value="ECO:0007669"/>
    <property type="project" value="TreeGrafter"/>
</dbReference>
<dbReference type="Proteomes" id="UP000236047">
    <property type="component" value="Unassembled WGS sequence"/>
</dbReference>
<keyword evidence="1" id="KW-0560">Oxidoreductase</keyword>
<evidence type="ECO:0000313" key="5">
    <source>
        <dbReference type="Proteomes" id="UP000236047"/>
    </source>
</evidence>
<reference evidence="5" key="1">
    <citation type="submission" date="2015-09" db="EMBL/GenBank/DDBJ databases">
        <authorList>
            <person name="Graham D.E."/>
            <person name="Mahan K.M."/>
            <person name="Klingeman D.M."/>
            <person name="Fida T."/>
            <person name="Giannone R.J."/>
            <person name="Hettich R.L."/>
            <person name="Parry R.J."/>
            <person name="Spain J.C."/>
        </authorList>
    </citation>
    <scope>NUCLEOTIDE SEQUENCE [LARGE SCALE GENOMIC DNA]</scope>
    <source>
        <strain evidence="5">JCM 4701</strain>
    </source>
</reference>
<dbReference type="EMBL" id="LJSN01000002">
    <property type="protein sequence ID" value="PNE41142.1"/>
    <property type="molecule type" value="Genomic_DNA"/>
</dbReference>
<feature type="domain" description="Pyridoxamine 5'-phosphate oxidase N-terminal" evidence="3">
    <location>
        <begin position="33"/>
        <end position="165"/>
    </location>
</feature>
<protein>
    <submittedName>
        <fullName evidence="4">Pyridoxamine 5-phosphate oxidase</fullName>
    </submittedName>
</protein>
<dbReference type="AlphaFoldDB" id="A0A2N8PJD8"/>
<dbReference type="InterPro" id="IPR012349">
    <property type="entry name" value="Split_barrel_FMN-bd"/>
</dbReference>
<evidence type="ECO:0000259" key="3">
    <source>
        <dbReference type="Pfam" id="PF01243"/>
    </source>
</evidence>
<organism evidence="4 5">
    <name type="scientific">Streptomyces noursei</name>
    <name type="common">Streptomyces albulus</name>
    <dbReference type="NCBI Taxonomy" id="1971"/>
    <lineage>
        <taxon>Bacteria</taxon>
        <taxon>Bacillati</taxon>
        <taxon>Actinomycetota</taxon>
        <taxon>Actinomycetes</taxon>
        <taxon>Kitasatosporales</taxon>
        <taxon>Streptomycetaceae</taxon>
        <taxon>Streptomyces</taxon>
    </lineage>
</organism>
<dbReference type="PANTHER" id="PTHR35176:SF6">
    <property type="entry name" value="HEME OXYGENASE HI_0854-RELATED"/>
    <property type="match status" value="1"/>
</dbReference>